<evidence type="ECO:0000259" key="1">
    <source>
        <dbReference type="Pfam" id="PF09361"/>
    </source>
</evidence>
<dbReference type="PATRIC" id="fig|1029756.8.peg.2262"/>
<evidence type="ECO:0000313" key="2">
    <source>
        <dbReference type="EMBL" id="AHB48787.1"/>
    </source>
</evidence>
<protein>
    <submittedName>
        <fullName evidence="2">Phasin</fullName>
    </submittedName>
</protein>
<sequence>MSQNPFEIPQQVRDMAEQNVEQARQAYGQFIDAMTQAMTFWSKSLPANDVSSGFRSVQDRATKFAKQNAEAAFALASDLASAKDIQEILAHQSRFAQSQMQAYALQAQELGRLVTEAMQSLQKPQR</sequence>
<proteinExistence type="predicted"/>
<accession>V5SE75</accession>
<name>V5SE75_9HYPH</name>
<reference evidence="2 3" key="1">
    <citation type="journal article" date="2014" name="Genome Announc.">
        <title>Complete Genome Sequence of Hyphomicrobium nitrativorans Strain NL23, a Denitrifying Bacterium Isolated from Biofilm of a Methanol-Fed Denitrification System Treating Seawater at the Montreal Biodome.</title>
        <authorList>
            <person name="Martineau C."/>
            <person name="Villeneuve C."/>
            <person name="Mauffrey F."/>
            <person name="Villemur R."/>
        </authorList>
    </citation>
    <scope>NUCLEOTIDE SEQUENCE [LARGE SCALE GENOMIC DNA]</scope>
    <source>
        <strain evidence="2">NL23</strain>
    </source>
</reference>
<dbReference type="RefSeq" id="WP_023787526.1">
    <property type="nucleotide sequence ID" value="NC_022997.1"/>
</dbReference>
<keyword evidence="3" id="KW-1185">Reference proteome</keyword>
<dbReference type="KEGG" id="hni:W911_10870"/>
<dbReference type="EMBL" id="CP006912">
    <property type="protein sequence ID" value="AHB48787.1"/>
    <property type="molecule type" value="Genomic_DNA"/>
</dbReference>
<dbReference type="Pfam" id="PF09361">
    <property type="entry name" value="Phasin_2"/>
    <property type="match status" value="1"/>
</dbReference>
<evidence type="ECO:0000313" key="3">
    <source>
        <dbReference type="Proteomes" id="UP000018542"/>
    </source>
</evidence>
<dbReference type="OrthoDB" id="7856369at2"/>
<gene>
    <name evidence="2" type="ORF">W911_10870</name>
</gene>
<dbReference type="AlphaFoldDB" id="V5SE75"/>
<dbReference type="Proteomes" id="UP000018542">
    <property type="component" value="Chromosome"/>
</dbReference>
<feature type="domain" description="Phasin" evidence="1">
    <location>
        <begin position="50"/>
        <end position="124"/>
    </location>
</feature>
<organism evidence="2 3">
    <name type="scientific">Hyphomicrobium nitrativorans NL23</name>
    <dbReference type="NCBI Taxonomy" id="1029756"/>
    <lineage>
        <taxon>Bacteria</taxon>
        <taxon>Pseudomonadati</taxon>
        <taxon>Pseudomonadota</taxon>
        <taxon>Alphaproteobacteria</taxon>
        <taxon>Hyphomicrobiales</taxon>
        <taxon>Hyphomicrobiaceae</taxon>
        <taxon>Hyphomicrobium</taxon>
    </lineage>
</organism>
<dbReference type="HOGENOM" id="CLU_119062_1_1_5"/>
<dbReference type="InterPro" id="IPR018968">
    <property type="entry name" value="Phasin"/>
</dbReference>
<dbReference type="STRING" id="1029756.W911_10870"/>